<dbReference type="InterPro" id="IPR025158">
    <property type="entry name" value="Mg_chelat-rel_C"/>
</dbReference>
<dbReference type="InterPro" id="IPR014721">
    <property type="entry name" value="Ribsml_uS5_D2-typ_fold_subgr"/>
</dbReference>
<dbReference type="GO" id="GO:0005524">
    <property type="term" value="F:ATP binding"/>
    <property type="evidence" value="ECO:0007669"/>
    <property type="project" value="UniProtKB-KW"/>
</dbReference>
<dbReference type="STRING" id="740709.A10D4_08557"/>
<evidence type="ECO:0000313" key="6">
    <source>
        <dbReference type="Proteomes" id="UP000014115"/>
    </source>
</evidence>
<dbReference type="PATRIC" id="fig|740709.3.peg.1733"/>
<proteinExistence type="inferred from homology"/>
<comment type="similarity">
    <text evidence="1">Belongs to the Mg-chelatase subunits D/I family. ComM subfamily.</text>
</comment>
<protein>
    <submittedName>
        <fullName evidence="5">ATPase</fullName>
    </submittedName>
</protein>
<feature type="domain" description="AAA+ ATPase" evidence="4">
    <location>
        <begin position="212"/>
        <end position="397"/>
    </location>
</feature>
<dbReference type="SUPFAM" id="SSF52540">
    <property type="entry name" value="P-loop containing nucleoside triphosphate hydrolases"/>
    <property type="match status" value="1"/>
</dbReference>
<dbReference type="AlphaFoldDB" id="K2KLS0"/>
<evidence type="ECO:0000256" key="3">
    <source>
        <dbReference type="ARBA" id="ARBA00022840"/>
    </source>
</evidence>
<dbReference type="Pfam" id="PF13541">
    <property type="entry name" value="ChlI"/>
    <property type="match status" value="1"/>
</dbReference>
<comment type="caution">
    <text evidence="5">The sequence shown here is derived from an EMBL/GenBank/DDBJ whole genome shotgun (WGS) entry which is preliminary data.</text>
</comment>
<dbReference type="GO" id="GO:0003677">
    <property type="term" value="F:DNA binding"/>
    <property type="evidence" value="ECO:0007669"/>
    <property type="project" value="InterPro"/>
</dbReference>
<dbReference type="InterPro" id="IPR003593">
    <property type="entry name" value="AAA+_ATPase"/>
</dbReference>
<dbReference type="OrthoDB" id="9813147at2"/>
<dbReference type="Proteomes" id="UP000014115">
    <property type="component" value="Unassembled WGS sequence"/>
</dbReference>
<dbReference type="Gene3D" id="3.40.50.300">
    <property type="entry name" value="P-loop containing nucleotide triphosphate hydrolases"/>
    <property type="match status" value="1"/>
</dbReference>
<gene>
    <name evidence="5" type="ORF">A10D4_08557</name>
</gene>
<dbReference type="InterPro" id="IPR000523">
    <property type="entry name" value="Mg_chelatse_chII-like_cat_dom"/>
</dbReference>
<organism evidence="5 6">
    <name type="scientific">Idiomarina xiamenensis 10-D-4</name>
    <dbReference type="NCBI Taxonomy" id="740709"/>
    <lineage>
        <taxon>Bacteria</taxon>
        <taxon>Pseudomonadati</taxon>
        <taxon>Pseudomonadota</taxon>
        <taxon>Gammaproteobacteria</taxon>
        <taxon>Alteromonadales</taxon>
        <taxon>Idiomarinaceae</taxon>
        <taxon>Idiomarina</taxon>
    </lineage>
</organism>
<keyword evidence="3" id="KW-0067">ATP-binding</keyword>
<name>K2KLS0_9GAMM</name>
<dbReference type="Pfam" id="PF13335">
    <property type="entry name" value="Mg_chelatase_C"/>
    <property type="match status" value="1"/>
</dbReference>
<dbReference type="RefSeq" id="WP_008488956.1">
    <property type="nucleotide sequence ID" value="NZ_AMRG01000009.1"/>
</dbReference>
<dbReference type="NCBIfam" id="TIGR00368">
    <property type="entry name" value="YifB family Mg chelatase-like AAA ATPase"/>
    <property type="match status" value="1"/>
</dbReference>
<dbReference type="SUPFAM" id="SSF54211">
    <property type="entry name" value="Ribosomal protein S5 domain 2-like"/>
    <property type="match status" value="1"/>
</dbReference>
<dbReference type="PRINTS" id="PR01657">
    <property type="entry name" value="MCMFAMILY"/>
</dbReference>
<dbReference type="InterPro" id="IPR045006">
    <property type="entry name" value="CHLI-like"/>
</dbReference>
<evidence type="ECO:0000256" key="2">
    <source>
        <dbReference type="ARBA" id="ARBA00022741"/>
    </source>
</evidence>
<keyword evidence="2" id="KW-0547">Nucleotide-binding</keyword>
<dbReference type="PANTHER" id="PTHR32039:SF7">
    <property type="entry name" value="COMPETENCE PROTEIN COMM"/>
    <property type="match status" value="1"/>
</dbReference>
<dbReference type="SMART" id="SM00382">
    <property type="entry name" value="AAA"/>
    <property type="match status" value="1"/>
</dbReference>
<evidence type="ECO:0000313" key="5">
    <source>
        <dbReference type="EMBL" id="EKE83459.1"/>
    </source>
</evidence>
<dbReference type="Gene3D" id="3.30.230.10">
    <property type="match status" value="1"/>
</dbReference>
<evidence type="ECO:0000259" key="4">
    <source>
        <dbReference type="SMART" id="SM00382"/>
    </source>
</evidence>
<dbReference type="InterPro" id="IPR001208">
    <property type="entry name" value="MCM_dom"/>
</dbReference>
<dbReference type="Pfam" id="PF01078">
    <property type="entry name" value="Mg_chelatase"/>
    <property type="match status" value="1"/>
</dbReference>
<dbReference type="InterPro" id="IPR020568">
    <property type="entry name" value="Ribosomal_Su5_D2-typ_SF"/>
</dbReference>
<dbReference type="InterPro" id="IPR027417">
    <property type="entry name" value="P-loop_NTPase"/>
</dbReference>
<sequence length="521" mass="56612">MALARIHTRALVGVQAPAIMVEVDLARGMPAFAIVGMPEASVREARDRVRTALLNAGLEFPQGTKITVNLAPADLPKQGARYDLAIAVGILVASGQLSPNCVENTEFYAELGLNGELRPVRGILPGLLACREQQRDAVIASGNLAEAQLLQQQHCVATDNLATLFEHLHGHQALPRVAHQAPVSGGVADCGDIADVVGQAQAKRALLLAAAGNHHLLLMGPPGTGKTMLAQRLLGLLPALTEQQALEVASLYSIRPGAEAQLKPQHWLTRKLRAPHHSCSAAALVGGGTPLQPGEISLAHHGVLLLDETPEFSRHVLDALREPLQSGYVSISRAAQQSRFPAQFQLICALNPSPCGQFDGDLNSCRSSPDQILRYLGKLSGPLLDRIDMQVMVPRQQQALQQQLQLHQPGTETERQSETSADWRQRVIDARQRQLARQGCLNSALVGQALIGHCQLPRQDHDFLFKALDKLQLSHRGVHRTMRLARTIADLAQSTIVQRQHIAEAISYRALDRLLQQLQRL</sequence>
<dbReference type="eggNOG" id="COG0606">
    <property type="taxonomic scope" value="Bacteria"/>
</dbReference>
<evidence type="ECO:0000256" key="1">
    <source>
        <dbReference type="ARBA" id="ARBA00006354"/>
    </source>
</evidence>
<dbReference type="PANTHER" id="PTHR32039">
    <property type="entry name" value="MAGNESIUM-CHELATASE SUBUNIT CHLI"/>
    <property type="match status" value="1"/>
</dbReference>
<reference evidence="5 6" key="1">
    <citation type="journal article" date="2012" name="J. Bacteriol.">
        <title>Genome Sequence of Idiomarina xiamenensis Type Strain 10-D-4.</title>
        <authorList>
            <person name="Lai Q."/>
            <person name="Wang L."/>
            <person name="Wang W."/>
            <person name="Shao Z."/>
        </authorList>
    </citation>
    <scope>NUCLEOTIDE SEQUENCE [LARGE SCALE GENOMIC DNA]</scope>
    <source>
        <strain evidence="5 6">10-D-4</strain>
    </source>
</reference>
<dbReference type="EMBL" id="AMRG01000009">
    <property type="protein sequence ID" value="EKE83459.1"/>
    <property type="molecule type" value="Genomic_DNA"/>
</dbReference>
<keyword evidence="6" id="KW-1185">Reference proteome</keyword>
<accession>K2KLS0</accession>
<dbReference type="InterPro" id="IPR004482">
    <property type="entry name" value="Mg_chelat-rel"/>
</dbReference>